<comment type="caution">
    <text evidence="9">The sequence shown here is derived from an EMBL/GenBank/DDBJ whole genome shotgun (WGS) entry which is preliminary data.</text>
</comment>
<evidence type="ECO:0000256" key="4">
    <source>
        <dbReference type="ARBA" id="ARBA00022692"/>
    </source>
</evidence>
<dbReference type="Pfam" id="PF01757">
    <property type="entry name" value="Acyl_transf_3"/>
    <property type="match status" value="1"/>
</dbReference>
<keyword evidence="6 7" id="KW-0472">Membrane</keyword>
<evidence type="ECO:0000256" key="3">
    <source>
        <dbReference type="ARBA" id="ARBA00022475"/>
    </source>
</evidence>
<feature type="transmembrane region" description="Helical" evidence="7">
    <location>
        <begin position="71"/>
        <end position="92"/>
    </location>
</feature>
<organism evidence="9 10">
    <name type="scientific">Flavimobilis soli</name>
    <dbReference type="NCBI Taxonomy" id="442709"/>
    <lineage>
        <taxon>Bacteria</taxon>
        <taxon>Bacillati</taxon>
        <taxon>Actinomycetota</taxon>
        <taxon>Actinomycetes</taxon>
        <taxon>Micrococcales</taxon>
        <taxon>Jonesiaceae</taxon>
        <taxon>Flavimobilis</taxon>
    </lineage>
</organism>
<comment type="subcellular location">
    <subcellularLocation>
        <location evidence="1">Cell membrane</location>
        <topology evidence="1">Multi-pass membrane protein</topology>
    </subcellularLocation>
</comment>
<keyword evidence="10" id="KW-1185">Reference proteome</keyword>
<dbReference type="GO" id="GO:0005886">
    <property type="term" value="C:plasma membrane"/>
    <property type="evidence" value="ECO:0007669"/>
    <property type="project" value="UniProtKB-SubCell"/>
</dbReference>
<keyword evidence="3" id="KW-1003">Cell membrane</keyword>
<feature type="transmembrane region" description="Helical" evidence="7">
    <location>
        <begin position="43"/>
        <end position="64"/>
    </location>
</feature>
<evidence type="ECO:0000313" key="10">
    <source>
        <dbReference type="Proteomes" id="UP000221394"/>
    </source>
</evidence>
<evidence type="ECO:0000256" key="6">
    <source>
        <dbReference type="ARBA" id="ARBA00023136"/>
    </source>
</evidence>
<dbReference type="EMBL" id="PDJH01000001">
    <property type="protein sequence ID" value="PFG37457.1"/>
    <property type="molecule type" value="Genomic_DNA"/>
</dbReference>
<dbReference type="AlphaFoldDB" id="A0A2A9EEI3"/>
<comment type="similarity">
    <text evidence="2">Belongs to the acyltransferase 3 family.</text>
</comment>
<dbReference type="PANTHER" id="PTHR40074">
    <property type="entry name" value="O-ACETYLTRANSFERASE WECH"/>
    <property type="match status" value="1"/>
</dbReference>
<evidence type="ECO:0000256" key="2">
    <source>
        <dbReference type="ARBA" id="ARBA00007400"/>
    </source>
</evidence>
<feature type="domain" description="Acyltransferase 3" evidence="8">
    <location>
        <begin position="8"/>
        <end position="257"/>
    </location>
</feature>
<feature type="transmembrane region" description="Helical" evidence="7">
    <location>
        <begin position="157"/>
        <end position="175"/>
    </location>
</feature>
<name>A0A2A9EEI3_9MICO</name>
<feature type="transmembrane region" description="Helical" evidence="7">
    <location>
        <begin position="133"/>
        <end position="150"/>
    </location>
</feature>
<dbReference type="InterPro" id="IPR002656">
    <property type="entry name" value="Acyl_transf_3_dom"/>
</dbReference>
<dbReference type="PANTHER" id="PTHR40074:SF2">
    <property type="entry name" value="O-ACETYLTRANSFERASE WECH"/>
    <property type="match status" value="1"/>
</dbReference>
<dbReference type="GO" id="GO:0016413">
    <property type="term" value="F:O-acetyltransferase activity"/>
    <property type="evidence" value="ECO:0007669"/>
    <property type="project" value="TreeGrafter"/>
</dbReference>
<evidence type="ECO:0000313" key="9">
    <source>
        <dbReference type="EMBL" id="PFG37457.1"/>
    </source>
</evidence>
<proteinExistence type="inferred from homology"/>
<gene>
    <name evidence="9" type="ORF">ATL41_2219</name>
</gene>
<protein>
    <recommendedName>
        <fullName evidence="8">Acyltransferase 3 domain-containing protein</fullName>
    </recommendedName>
</protein>
<keyword evidence="5 7" id="KW-1133">Transmembrane helix</keyword>
<feature type="transmembrane region" description="Helical" evidence="7">
    <location>
        <begin position="12"/>
        <end position="31"/>
    </location>
</feature>
<keyword evidence="4 7" id="KW-0812">Transmembrane</keyword>
<sequence length="295" mass="31949">MTKPEHLHRIDSVKFVAVVMVVAIHASWYMYTSEQRSFWTYDVYRGALDIAVPIFLVLSGYFLARKDARGIVAWSAKVLMLYLVATGIYVVVDVVRVVTDRLFLDRGLRSGLRSVVKDWSMSTFVRGDLAEVHLWYLVACAAAGLLLALMRSRGASAGTMLAVGGAVWVVSLSGFVDLSALVVSGGFPRALVFLALGVFIAERSIQGSWRHVAVMAGALAVYTLLRYLGAGSAKDLLILVAAYALGAYAVRAGTRPSVLSRLGGAGVHRLHPPHDVHLCDDPGRAVRGARLRHDA</sequence>
<feature type="transmembrane region" description="Helical" evidence="7">
    <location>
        <begin position="212"/>
        <end position="230"/>
    </location>
</feature>
<dbReference type="Proteomes" id="UP000221394">
    <property type="component" value="Unassembled WGS sequence"/>
</dbReference>
<feature type="transmembrane region" description="Helical" evidence="7">
    <location>
        <begin position="181"/>
        <end position="200"/>
    </location>
</feature>
<dbReference type="GO" id="GO:0009246">
    <property type="term" value="P:enterobacterial common antigen biosynthetic process"/>
    <property type="evidence" value="ECO:0007669"/>
    <property type="project" value="TreeGrafter"/>
</dbReference>
<evidence type="ECO:0000256" key="1">
    <source>
        <dbReference type="ARBA" id="ARBA00004651"/>
    </source>
</evidence>
<evidence type="ECO:0000256" key="7">
    <source>
        <dbReference type="SAM" id="Phobius"/>
    </source>
</evidence>
<evidence type="ECO:0000256" key="5">
    <source>
        <dbReference type="ARBA" id="ARBA00022989"/>
    </source>
</evidence>
<accession>A0A2A9EEI3</accession>
<evidence type="ECO:0000259" key="8">
    <source>
        <dbReference type="Pfam" id="PF01757"/>
    </source>
</evidence>
<dbReference type="RefSeq" id="WP_098458505.1">
    <property type="nucleotide sequence ID" value="NZ_PDJH01000001.1"/>
</dbReference>
<reference evidence="9 10" key="1">
    <citation type="submission" date="2017-10" db="EMBL/GenBank/DDBJ databases">
        <title>Sequencing the genomes of 1000 actinobacteria strains.</title>
        <authorList>
            <person name="Klenk H.-P."/>
        </authorList>
    </citation>
    <scope>NUCLEOTIDE SEQUENCE [LARGE SCALE GENOMIC DNA]</scope>
    <source>
        <strain evidence="9 10">DSM 21574</strain>
    </source>
</reference>